<reference evidence="2 3" key="2">
    <citation type="submission" date="2013-02" db="EMBL/GenBank/DDBJ databases">
        <title>The Genome Sequence of Plasmodium falciparum Vietnam Oak-Knoll (FVO).</title>
        <authorList>
            <consortium name="The Broad Institute Genome Sequencing Platform"/>
            <consortium name="The Broad Institute Genome Sequencing Center for Infectious Disease"/>
            <person name="Neafsey D."/>
            <person name="Cheeseman I."/>
            <person name="Volkman S."/>
            <person name="Adams J."/>
            <person name="Walker B."/>
            <person name="Young S.K."/>
            <person name="Zeng Q."/>
            <person name="Gargeya S."/>
            <person name="Fitzgerald M."/>
            <person name="Haas B."/>
            <person name="Abouelleil A."/>
            <person name="Alvarado L."/>
            <person name="Arachchi H.M."/>
            <person name="Berlin A.M."/>
            <person name="Chapman S.B."/>
            <person name="Dewar J."/>
            <person name="Goldberg J."/>
            <person name="Griggs A."/>
            <person name="Gujja S."/>
            <person name="Hansen M."/>
            <person name="Howarth C."/>
            <person name="Imamovic A."/>
            <person name="Larimer J."/>
            <person name="McCowan C."/>
            <person name="Murphy C."/>
            <person name="Neiman D."/>
            <person name="Pearson M."/>
            <person name="Priest M."/>
            <person name="Roberts A."/>
            <person name="Saif S."/>
            <person name="Shea T."/>
            <person name="Sisk P."/>
            <person name="Sykes S."/>
            <person name="Wortman J."/>
            <person name="Nusbaum C."/>
            <person name="Birren B."/>
        </authorList>
    </citation>
    <scope>NUCLEOTIDE SEQUENCE [LARGE SCALE GENOMIC DNA]</scope>
    <source>
        <strain evidence="3">Vietnam Oak-Knoll (FVO)</strain>
    </source>
</reference>
<sequence>MYYALIFCKSDYVYLPIYIKFYKIIVDAKKKHRKKNKWWFKILLYKISFTFACLFNIFVSTEKPFSSLD</sequence>
<proteinExistence type="predicted"/>
<evidence type="ECO:0000313" key="3">
    <source>
        <dbReference type="Proteomes" id="UP000030690"/>
    </source>
</evidence>
<accession>A0A024VD57</accession>
<keyword evidence="1" id="KW-0472">Membrane</keyword>
<keyword evidence="1" id="KW-1133">Transmembrane helix</keyword>
<name>A0A024VD57_PLAFA</name>
<organism evidence="2 3">
    <name type="scientific">Plasmodium falciparum Vietnam Oak-Knoll</name>
    <name type="common">FVO</name>
    <dbReference type="NCBI Taxonomy" id="1036723"/>
    <lineage>
        <taxon>Eukaryota</taxon>
        <taxon>Sar</taxon>
        <taxon>Alveolata</taxon>
        <taxon>Apicomplexa</taxon>
        <taxon>Aconoidasida</taxon>
        <taxon>Haemosporida</taxon>
        <taxon>Plasmodiidae</taxon>
        <taxon>Plasmodium</taxon>
        <taxon>Plasmodium (Laverania)</taxon>
    </lineage>
</organism>
<dbReference type="Proteomes" id="UP000030690">
    <property type="component" value="Unassembled WGS sequence"/>
</dbReference>
<keyword evidence="1" id="KW-0812">Transmembrane</keyword>
<feature type="transmembrane region" description="Helical" evidence="1">
    <location>
        <begin position="38"/>
        <end position="59"/>
    </location>
</feature>
<gene>
    <name evidence="2" type="ORF">PFFVO_01026</name>
</gene>
<dbReference type="EMBL" id="KI925025">
    <property type="protein sequence ID" value="ETW20125.1"/>
    <property type="molecule type" value="Genomic_DNA"/>
</dbReference>
<evidence type="ECO:0000256" key="1">
    <source>
        <dbReference type="SAM" id="Phobius"/>
    </source>
</evidence>
<reference evidence="2 3" key="1">
    <citation type="submission" date="2013-02" db="EMBL/GenBank/DDBJ databases">
        <title>The Genome Annotation of Plasmodium falciparum Vietnam Oak-Knoll (FVO).</title>
        <authorList>
            <consortium name="The Broad Institute Genome Sequencing Platform"/>
            <consortium name="The Broad Institute Genome Sequencing Center for Infectious Disease"/>
            <person name="Neafsey D."/>
            <person name="Hoffman S."/>
            <person name="Volkman S."/>
            <person name="Rosenthal P."/>
            <person name="Walker B."/>
            <person name="Young S.K."/>
            <person name="Zeng Q."/>
            <person name="Gargeya S."/>
            <person name="Fitzgerald M."/>
            <person name="Haas B."/>
            <person name="Abouelleil A."/>
            <person name="Allen A.W."/>
            <person name="Alvarado L."/>
            <person name="Arachchi H.M."/>
            <person name="Berlin A.M."/>
            <person name="Chapman S.B."/>
            <person name="Gainer-Dewar J."/>
            <person name="Goldberg J."/>
            <person name="Griggs A."/>
            <person name="Gujja S."/>
            <person name="Hansen M."/>
            <person name="Howarth C."/>
            <person name="Imamovic A."/>
            <person name="Ireland A."/>
            <person name="Larimer J."/>
            <person name="McCowan C."/>
            <person name="Murphy C."/>
            <person name="Pearson M."/>
            <person name="Poon T.W."/>
            <person name="Priest M."/>
            <person name="Roberts A."/>
            <person name="Saif S."/>
            <person name="Shea T."/>
            <person name="Sisk P."/>
            <person name="Sykes S."/>
            <person name="Wortman J."/>
            <person name="Nusbaum C."/>
            <person name="Birren B."/>
        </authorList>
    </citation>
    <scope>NUCLEOTIDE SEQUENCE [LARGE SCALE GENOMIC DNA]</scope>
    <source>
        <strain evidence="3">Vietnam Oak-Knoll (FVO)</strain>
    </source>
</reference>
<dbReference type="AlphaFoldDB" id="A0A024VD57"/>
<protein>
    <submittedName>
        <fullName evidence="2">Uncharacterized protein</fullName>
    </submittedName>
</protein>
<evidence type="ECO:0000313" key="2">
    <source>
        <dbReference type="EMBL" id="ETW20125.1"/>
    </source>
</evidence>